<accession>A0A836GQE3</accession>
<feature type="compositionally biased region" description="Low complexity" evidence="1">
    <location>
        <begin position="765"/>
        <end position="781"/>
    </location>
</feature>
<evidence type="ECO:0000313" key="3">
    <source>
        <dbReference type="Proteomes" id="UP000674179"/>
    </source>
</evidence>
<organism evidence="2 3">
    <name type="scientific">Leishmania enriettii</name>
    <dbReference type="NCBI Taxonomy" id="5663"/>
    <lineage>
        <taxon>Eukaryota</taxon>
        <taxon>Discoba</taxon>
        <taxon>Euglenozoa</taxon>
        <taxon>Kinetoplastea</taxon>
        <taxon>Metakinetoplastina</taxon>
        <taxon>Trypanosomatida</taxon>
        <taxon>Trypanosomatidae</taxon>
        <taxon>Leishmaniinae</taxon>
        <taxon>Leishmania</taxon>
    </lineage>
</organism>
<dbReference type="KEGG" id="lenr:94169952"/>
<evidence type="ECO:0000313" key="2">
    <source>
        <dbReference type="EMBL" id="KAG5472022.1"/>
    </source>
</evidence>
<feature type="compositionally biased region" description="Polar residues" evidence="1">
    <location>
        <begin position="366"/>
        <end position="375"/>
    </location>
</feature>
<feature type="region of interest" description="Disordered" evidence="1">
    <location>
        <begin position="765"/>
        <end position="784"/>
    </location>
</feature>
<feature type="region of interest" description="Disordered" evidence="1">
    <location>
        <begin position="423"/>
        <end position="457"/>
    </location>
</feature>
<gene>
    <name evidence="2" type="ORF">CUR178_02688</name>
</gene>
<feature type="region of interest" description="Disordered" evidence="1">
    <location>
        <begin position="303"/>
        <end position="409"/>
    </location>
</feature>
<feature type="region of interest" description="Disordered" evidence="1">
    <location>
        <begin position="738"/>
        <end position="757"/>
    </location>
</feature>
<feature type="compositionally biased region" description="Low complexity" evidence="1">
    <location>
        <begin position="683"/>
        <end position="701"/>
    </location>
</feature>
<feature type="compositionally biased region" description="Pro residues" evidence="1">
    <location>
        <begin position="546"/>
        <end position="556"/>
    </location>
</feature>
<name>A0A836GQE3_LEIEN</name>
<dbReference type="RefSeq" id="XP_067690545.1">
    <property type="nucleotide sequence ID" value="XM_067834442.1"/>
</dbReference>
<feature type="compositionally biased region" description="Low complexity" evidence="1">
    <location>
        <begin position="738"/>
        <end position="748"/>
    </location>
</feature>
<dbReference type="OrthoDB" id="265457at2759"/>
<reference evidence="2 3" key="1">
    <citation type="submission" date="2021-02" db="EMBL/GenBank/DDBJ databases">
        <title>Leishmania (Mundinia) enrietti genome sequencing and assembly.</title>
        <authorList>
            <person name="Almutairi H."/>
            <person name="Gatherer D."/>
        </authorList>
    </citation>
    <scope>NUCLEOTIDE SEQUENCE [LARGE SCALE GENOMIC DNA]</scope>
    <source>
        <strain evidence="2">CUR178</strain>
    </source>
</reference>
<feature type="region of interest" description="Disordered" evidence="1">
    <location>
        <begin position="821"/>
        <end position="844"/>
    </location>
</feature>
<evidence type="ECO:0000256" key="1">
    <source>
        <dbReference type="SAM" id="MobiDB-lite"/>
    </source>
</evidence>
<dbReference type="EMBL" id="JAFHKP010000031">
    <property type="protein sequence ID" value="KAG5472022.1"/>
    <property type="molecule type" value="Genomic_DNA"/>
</dbReference>
<keyword evidence="3" id="KW-1185">Reference proteome</keyword>
<proteinExistence type="predicted"/>
<comment type="caution">
    <text evidence="2">The sequence shown here is derived from an EMBL/GenBank/DDBJ whole genome shotgun (WGS) entry which is preliminary data.</text>
</comment>
<dbReference type="AlphaFoldDB" id="A0A836GQE3"/>
<feature type="compositionally biased region" description="Basic and acidic residues" evidence="1">
    <location>
        <begin position="499"/>
        <end position="508"/>
    </location>
</feature>
<feature type="compositionally biased region" description="Polar residues" evidence="1">
    <location>
        <begin position="431"/>
        <end position="448"/>
    </location>
</feature>
<feature type="compositionally biased region" description="Polar residues" evidence="1">
    <location>
        <begin position="90"/>
        <end position="120"/>
    </location>
</feature>
<feature type="region of interest" description="Disordered" evidence="1">
    <location>
        <begin position="541"/>
        <end position="728"/>
    </location>
</feature>
<feature type="compositionally biased region" description="Low complexity" evidence="1">
    <location>
        <begin position="337"/>
        <end position="347"/>
    </location>
</feature>
<protein>
    <submittedName>
        <fullName evidence="2">Uncharacterized protein</fullName>
    </submittedName>
</protein>
<feature type="region of interest" description="Disordered" evidence="1">
    <location>
        <begin position="861"/>
        <end position="886"/>
    </location>
</feature>
<feature type="region of interest" description="Disordered" evidence="1">
    <location>
        <begin position="1"/>
        <end position="27"/>
    </location>
</feature>
<sequence>MPTSPSRTLVSGAARRVSFSHTQSRLKVPLGTTEAVAMTDALPRKSAKCTEREEAQRGENALKQKGPATFPVAARDSSSATVGRRDAQPMTASQRTGDASSSNPPCQSFPGANQNESTEWPSASCITAAFEFSLEDTPLASGMRPPVWLESLPSTVASSSYNFPAPSRKVKTVGDTKGSPSTRGSNVYTDVEREVLNQKRRHILVQHFFMFHEDAVRLYIRLEQLLEYRDLCKVEFRERLQAIPSEAAKLIPQTSACGDHATEPAREIERLQAALARIAATSPGLSGAWGDLSDSLIPSQSLTSSRQAATAKQSSHIPSTADVERTGGTHVRCAWQSLSEGSSAAAKKAGETNSPMRRPAAASQEPRPTSVSTVRGTGARCPSAESSGAFTASEADKQSPPSQPRTALEAWRSARKGDLLSVAPTAKSAEPSPTVSAGATRSHGSTPRDSGAVSHLTSASTGAAAAAVSAELASTNEAKILSKRPILSLPRQAAAPSAENERQGRDATRATPLRCGVVDSTCVATPRSELRSTLSWLHQVSAPPGLASPPPQPPSSPYRMRNSAAAAAPSEPQRPSRSTLLRSKALVDTPDRRSPLFTKVPPESPSLKDSPLARYRARQRCRDPASYSHSRLADTLPPTSSATHHSPQRETATDEPSDAPAREKDEGSVTSSRPLGGTENGTLRGAQTALLQQRQQLAPLRNEGRTGAAQDTCASGSSEGRPKSVALGVTHQVSAVAASRPLSAPSSRQTNSSARAQKLSLETYSYSPASTGSSPSHSQGSDVPVIRCTKKRCIDASTAKPSHHSISTSHSLPFDAQHRRANVATASASSPPPRSTASHGNGAAASVRTGLPMLAMKRNRLSEPAEVSGSWPPSRPSDSPVQNQEAVPSKLLLSEYRTSWSPADSAAEPIVGDLRLSATHLRTPEDPQEAERNVAVTSAALVRRAARERSSEPHTHGTNSACDVNAVIGGRVGGLDSRTTALERNEAKRAVLEGIRNLKLHVNIVEERTALLERPSVATSLHIGLHQS</sequence>
<dbReference type="Proteomes" id="UP000674179">
    <property type="component" value="Chromosome 31"/>
</dbReference>
<feature type="region of interest" description="Disordered" evidence="1">
    <location>
        <begin position="39"/>
        <end position="120"/>
    </location>
</feature>
<feature type="region of interest" description="Disordered" evidence="1">
    <location>
        <begin position="491"/>
        <end position="512"/>
    </location>
</feature>
<feature type="compositionally biased region" description="Polar residues" evidence="1">
    <location>
        <begin position="303"/>
        <end position="318"/>
    </location>
</feature>
<feature type="compositionally biased region" description="Basic and acidic residues" evidence="1">
    <location>
        <begin position="48"/>
        <end position="62"/>
    </location>
</feature>
<feature type="compositionally biased region" description="Polar residues" evidence="1">
    <location>
        <begin position="876"/>
        <end position="886"/>
    </location>
</feature>
<dbReference type="GeneID" id="94169952"/>